<dbReference type="RefSeq" id="WP_344976027.1">
    <property type="nucleotide sequence ID" value="NZ_BAABFN010000001.1"/>
</dbReference>
<evidence type="ECO:0000313" key="3">
    <source>
        <dbReference type="Proteomes" id="UP001501207"/>
    </source>
</evidence>
<protein>
    <recommendedName>
        <fullName evidence="4">Transmembrane family 220 protein</fullName>
    </recommendedName>
</protein>
<dbReference type="Pfam" id="PF15071">
    <property type="entry name" value="TMEM220"/>
    <property type="match status" value="1"/>
</dbReference>
<reference evidence="3" key="1">
    <citation type="journal article" date="2019" name="Int. J. Syst. Evol. Microbiol.">
        <title>The Global Catalogue of Microorganisms (GCM) 10K type strain sequencing project: providing services to taxonomists for standard genome sequencing and annotation.</title>
        <authorList>
            <consortium name="The Broad Institute Genomics Platform"/>
            <consortium name="The Broad Institute Genome Sequencing Center for Infectious Disease"/>
            <person name="Wu L."/>
            <person name="Ma J."/>
        </authorList>
    </citation>
    <scope>NUCLEOTIDE SEQUENCE [LARGE SCALE GENOMIC DNA]</scope>
    <source>
        <strain evidence="3">JCM 17664</strain>
    </source>
</reference>
<feature type="transmembrane region" description="Helical" evidence="1">
    <location>
        <begin position="50"/>
        <end position="69"/>
    </location>
</feature>
<keyword evidence="1" id="KW-0812">Transmembrane</keyword>
<keyword evidence="3" id="KW-1185">Reference proteome</keyword>
<organism evidence="2 3">
    <name type="scientific">Compostibacter hankyongensis</name>
    <dbReference type="NCBI Taxonomy" id="1007089"/>
    <lineage>
        <taxon>Bacteria</taxon>
        <taxon>Pseudomonadati</taxon>
        <taxon>Bacteroidota</taxon>
        <taxon>Chitinophagia</taxon>
        <taxon>Chitinophagales</taxon>
        <taxon>Chitinophagaceae</taxon>
        <taxon>Compostibacter</taxon>
    </lineage>
</organism>
<gene>
    <name evidence="2" type="ORF">GCM10023143_09000</name>
</gene>
<sequence>MIIINVIFCLAFLWFAWLNLNDTDSWLWVPIYLFAALCCGAAVFGYYFPIAYLVAIAFYLVYAVILFFAKDGVRDWITKYRAQNIAATMQATKPWIEKTREFFGLLIISGALLINYLVYTS</sequence>
<feature type="transmembrane region" description="Helical" evidence="1">
    <location>
        <begin position="102"/>
        <end position="119"/>
    </location>
</feature>
<dbReference type="InterPro" id="IPR029377">
    <property type="entry name" value="TMEM220"/>
</dbReference>
<feature type="transmembrane region" description="Helical" evidence="1">
    <location>
        <begin position="26"/>
        <end position="44"/>
    </location>
</feature>
<evidence type="ECO:0008006" key="4">
    <source>
        <dbReference type="Google" id="ProtNLM"/>
    </source>
</evidence>
<evidence type="ECO:0000313" key="2">
    <source>
        <dbReference type="EMBL" id="GAA4304493.1"/>
    </source>
</evidence>
<accession>A0ABP8FIB1</accession>
<keyword evidence="1" id="KW-1133">Transmembrane helix</keyword>
<name>A0ABP8FIB1_9BACT</name>
<dbReference type="EMBL" id="BAABFN010000001">
    <property type="protein sequence ID" value="GAA4304493.1"/>
    <property type="molecule type" value="Genomic_DNA"/>
</dbReference>
<proteinExistence type="predicted"/>
<keyword evidence="1" id="KW-0472">Membrane</keyword>
<dbReference type="Proteomes" id="UP001501207">
    <property type="component" value="Unassembled WGS sequence"/>
</dbReference>
<evidence type="ECO:0000256" key="1">
    <source>
        <dbReference type="SAM" id="Phobius"/>
    </source>
</evidence>
<comment type="caution">
    <text evidence="2">The sequence shown here is derived from an EMBL/GenBank/DDBJ whole genome shotgun (WGS) entry which is preliminary data.</text>
</comment>